<evidence type="ECO:0000313" key="2">
    <source>
        <dbReference type="Proteomes" id="UP000193467"/>
    </source>
</evidence>
<protein>
    <submittedName>
        <fullName evidence="1">Uncharacterized protein</fullName>
    </submittedName>
</protein>
<dbReference type="InParanoid" id="A0A1Y2EQ56"/>
<accession>A0A1Y2EQ56</accession>
<dbReference type="EMBL" id="MCGR01000046">
    <property type="protein sequence ID" value="ORY73414.1"/>
    <property type="molecule type" value="Genomic_DNA"/>
</dbReference>
<evidence type="ECO:0000313" key="1">
    <source>
        <dbReference type="EMBL" id="ORY73414.1"/>
    </source>
</evidence>
<reference evidence="1 2" key="1">
    <citation type="submission" date="2016-07" db="EMBL/GenBank/DDBJ databases">
        <title>Pervasive Adenine N6-methylation of Active Genes in Fungi.</title>
        <authorList>
            <consortium name="DOE Joint Genome Institute"/>
            <person name="Mondo S.J."/>
            <person name="Dannebaum R.O."/>
            <person name="Kuo R.C."/>
            <person name="Labutti K."/>
            <person name="Haridas S."/>
            <person name="Kuo A."/>
            <person name="Salamov A."/>
            <person name="Ahrendt S.R."/>
            <person name="Lipzen A."/>
            <person name="Sullivan W."/>
            <person name="Andreopoulos W.B."/>
            <person name="Clum A."/>
            <person name="Lindquist E."/>
            <person name="Daum C."/>
            <person name="Ramamoorthy G.K."/>
            <person name="Gryganskyi A."/>
            <person name="Culley D."/>
            <person name="Magnuson J.K."/>
            <person name="James T.Y."/>
            <person name="O'Malley M.A."/>
            <person name="Stajich J.E."/>
            <person name="Spatafora J.W."/>
            <person name="Visel A."/>
            <person name="Grigoriev I.V."/>
        </authorList>
    </citation>
    <scope>NUCLEOTIDE SEQUENCE [LARGE SCALE GENOMIC DNA]</scope>
    <source>
        <strain evidence="1 2">62-1032</strain>
    </source>
</reference>
<name>A0A1Y2EQ56_9BASI</name>
<comment type="caution">
    <text evidence="1">The sequence shown here is derived from an EMBL/GenBank/DDBJ whole genome shotgun (WGS) entry which is preliminary data.</text>
</comment>
<organism evidence="1 2">
    <name type="scientific">Leucosporidium creatinivorum</name>
    <dbReference type="NCBI Taxonomy" id="106004"/>
    <lineage>
        <taxon>Eukaryota</taxon>
        <taxon>Fungi</taxon>
        <taxon>Dikarya</taxon>
        <taxon>Basidiomycota</taxon>
        <taxon>Pucciniomycotina</taxon>
        <taxon>Microbotryomycetes</taxon>
        <taxon>Leucosporidiales</taxon>
        <taxon>Leucosporidium</taxon>
    </lineage>
</organism>
<dbReference type="Proteomes" id="UP000193467">
    <property type="component" value="Unassembled WGS sequence"/>
</dbReference>
<keyword evidence="2" id="KW-1185">Reference proteome</keyword>
<proteinExistence type="predicted"/>
<sequence>MLSAAGFSCVLVVDGRKMDVSRHQYQDSSASRVSAMVLAPLQRGSKWTIGWKDERLERGETSGTVWMREGPTAASRMAAAPVRFKPGDTAYPIVAGQLVDVPDFMELRLVVNLVNGDGSVDFTPFAVFSFSMSSGAQHFAPTPLAAIAGAPLGVGRTLYETGAMANPSSFPSGHQPQAASQKRSATLGILSARTNAPAPIASTASSPSGSIFLHDTRIHHSSSFIPPPNNYVLEQALQNERELLHRLRNEKESASFYEKAVGALYSRLSSRQLVAYLDDRLTTEQLSATMRVSVALARQQALERIEAEDSASISRELRQLLSLVTSSRVVKPATLSSA</sequence>
<dbReference type="OrthoDB" id="2537309at2759"/>
<gene>
    <name evidence="1" type="ORF">BCR35DRAFT_333678</name>
</gene>
<dbReference type="AlphaFoldDB" id="A0A1Y2EQ56"/>